<accession>A0A1W1BLG6</accession>
<evidence type="ECO:0000259" key="1">
    <source>
        <dbReference type="PROSITE" id="PS50883"/>
    </source>
</evidence>
<dbReference type="AlphaFoldDB" id="A0A1W1BLG6"/>
<dbReference type="InterPro" id="IPR001633">
    <property type="entry name" value="EAL_dom"/>
</dbReference>
<dbReference type="EMBL" id="FPHN01000033">
    <property type="protein sequence ID" value="SFV54353.1"/>
    <property type="molecule type" value="Genomic_DNA"/>
</dbReference>
<dbReference type="InterPro" id="IPR035919">
    <property type="entry name" value="EAL_sf"/>
</dbReference>
<protein>
    <submittedName>
        <fullName evidence="2">Diguanylate cyclase/phosphodiesterase (GGDEF &amp; EAL domains) with PAS/PAC sensor(S)</fullName>
    </submittedName>
</protein>
<dbReference type="GO" id="GO:0071111">
    <property type="term" value="F:cyclic-guanylate-specific phosphodiesterase activity"/>
    <property type="evidence" value="ECO:0007669"/>
    <property type="project" value="InterPro"/>
</dbReference>
<dbReference type="PANTHER" id="PTHR33121:SF71">
    <property type="entry name" value="OXYGEN SENSOR PROTEIN DOSP"/>
    <property type="match status" value="1"/>
</dbReference>
<dbReference type="InterPro" id="IPR050706">
    <property type="entry name" value="Cyclic-di-GMP_PDE-like"/>
</dbReference>
<evidence type="ECO:0000313" key="2">
    <source>
        <dbReference type="EMBL" id="SFV54353.1"/>
    </source>
</evidence>
<proteinExistence type="predicted"/>
<name>A0A1W1BLG6_9ZZZZ</name>
<sequence length="313" mass="36702">METFYNKIRIFQKKVNSKKIKIATVDYTLSILISLSYGKNALANAKIGMSKLLENRQDFIIANELLEKEKKHALEKLRTFKMIQEAIDSYNIVSYFQPIVNNKTKKIEKYESLVRLIDKEQNILSPYSFLDTAKESKYYQKITSIVLENSFKALYNTEMNISINLSSLDIEQKDTRKDFFYLLEKHKKKAYRIVVELLEDEKINDKEIIKEFIKKAKSFNVKIAIDDFGTGLSNFSRVLEYQPDYIKIDGSLVRNIEHDNFSQDMVETIVHFSKKQDIKTIAEYVENENIFNILRDLGVDYSQGYYFGKAEVL</sequence>
<dbReference type="Pfam" id="PF00563">
    <property type="entry name" value="EAL"/>
    <property type="match status" value="1"/>
</dbReference>
<organism evidence="2">
    <name type="scientific">hydrothermal vent metagenome</name>
    <dbReference type="NCBI Taxonomy" id="652676"/>
    <lineage>
        <taxon>unclassified sequences</taxon>
        <taxon>metagenomes</taxon>
        <taxon>ecological metagenomes</taxon>
    </lineage>
</organism>
<dbReference type="Gene3D" id="3.20.20.450">
    <property type="entry name" value="EAL domain"/>
    <property type="match status" value="1"/>
</dbReference>
<dbReference type="PROSITE" id="PS50883">
    <property type="entry name" value="EAL"/>
    <property type="match status" value="1"/>
</dbReference>
<dbReference type="SMART" id="SM00052">
    <property type="entry name" value="EAL"/>
    <property type="match status" value="1"/>
</dbReference>
<dbReference type="SUPFAM" id="SSF141868">
    <property type="entry name" value="EAL domain-like"/>
    <property type="match status" value="1"/>
</dbReference>
<feature type="domain" description="EAL" evidence="1">
    <location>
        <begin position="76"/>
        <end position="313"/>
    </location>
</feature>
<gene>
    <name evidence="2" type="ORF">MNB_SV-14-776</name>
</gene>
<dbReference type="PANTHER" id="PTHR33121">
    <property type="entry name" value="CYCLIC DI-GMP PHOSPHODIESTERASE PDEF"/>
    <property type="match status" value="1"/>
</dbReference>
<dbReference type="CDD" id="cd01948">
    <property type="entry name" value="EAL"/>
    <property type="match status" value="1"/>
</dbReference>
<reference evidence="2" key="1">
    <citation type="submission" date="2016-10" db="EMBL/GenBank/DDBJ databases">
        <authorList>
            <person name="de Groot N.N."/>
        </authorList>
    </citation>
    <scope>NUCLEOTIDE SEQUENCE</scope>
</reference>